<accession>A0A1U7I6J4</accession>
<dbReference type="STRING" id="454136.NIES2119_27575"/>
<evidence type="ECO:0000256" key="5">
    <source>
        <dbReference type="ARBA" id="ARBA00050018"/>
    </source>
</evidence>
<dbReference type="InterPro" id="IPR012727">
    <property type="entry name" value="Gly_oxidase_ThiO"/>
</dbReference>
<dbReference type="Pfam" id="PF01266">
    <property type="entry name" value="DAO"/>
    <property type="match status" value="1"/>
</dbReference>
<dbReference type="InterPro" id="IPR006076">
    <property type="entry name" value="FAD-dep_OxRdtase"/>
</dbReference>
<dbReference type="GO" id="GO:0009228">
    <property type="term" value="P:thiamine biosynthetic process"/>
    <property type="evidence" value="ECO:0007669"/>
    <property type="project" value="UniProtKB-KW"/>
</dbReference>
<dbReference type="NCBIfam" id="TIGR02352">
    <property type="entry name" value="thiamin_ThiO"/>
    <property type="match status" value="1"/>
</dbReference>
<evidence type="ECO:0000256" key="3">
    <source>
        <dbReference type="ARBA" id="ARBA00023002"/>
    </source>
</evidence>
<dbReference type="GO" id="GO:0009229">
    <property type="term" value="P:thiamine diphosphate biosynthetic process"/>
    <property type="evidence" value="ECO:0007669"/>
    <property type="project" value="UniProtKB-UniPathway"/>
</dbReference>
<dbReference type="Gene3D" id="3.50.50.60">
    <property type="entry name" value="FAD/NAD(P)-binding domain"/>
    <property type="match status" value="1"/>
</dbReference>
<reference evidence="7 8" key="1">
    <citation type="submission" date="2016-11" db="EMBL/GenBank/DDBJ databases">
        <title>Draft Genome Sequences of Nine Cyanobacterial Strains from Diverse Habitats.</title>
        <authorList>
            <person name="Zhu T."/>
            <person name="Hou S."/>
            <person name="Lu X."/>
            <person name="Hess W.R."/>
        </authorList>
    </citation>
    <scope>NUCLEOTIDE SEQUENCE [LARGE SCALE GENOMIC DNA]</scope>
    <source>
        <strain evidence="7 8">IAM M-71</strain>
    </source>
</reference>
<dbReference type="SUPFAM" id="SSF51905">
    <property type="entry name" value="FAD/NAD(P)-binding domain"/>
    <property type="match status" value="1"/>
</dbReference>
<evidence type="ECO:0000313" key="8">
    <source>
        <dbReference type="Proteomes" id="UP000185860"/>
    </source>
</evidence>
<keyword evidence="3" id="KW-0560">Oxidoreductase</keyword>
<dbReference type="Proteomes" id="UP000185860">
    <property type="component" value="Unassembled WGS sequence"/>
</dbReference>
<dbReference type="OrthoDB" id="9805935at2"/>
<keyword evidence="2" id="KW-0784">Thiamine biosynthesis</keyword>
<dbReference type="GO" id="GO:0005737">
    <property type="term" value="C:cytoplasm"/>
    <property type="evidence" value="ECO:0007669"/>
    <property type="project" value="TreeGrafter"/>
</dbReference>
<dbReference type="UniPathway" id="UPA00060"/>
<comment type="caution">
    <text evidence="7">The sequence shown here is derived from an EMBL/GenBank/DDBJ whole genome shotgun (WGS) entry which is preliminary data.</text>
</comment>
<gene>
    <name evidence="7" type="ORF">NIES2119_27575</name>
</gene>
<name>A0A1U7I6J4_9CYAN</name>
<proteinExistence type="predicted"/>
<organism evidence="7 8">
    <name type="scientific">[Phormidium ambiguum] IAM M-71</name>
    <dbReference type="NCBI Taxonomy" id="454136"/>
    <lineage>
        <taxon>Bacteria</taxon>
        <taxon>Bacillati</taxon>
        <taxon>Cyanobacteriota</taxon>
        <taxon>Cyanophyceae</taxon>
        <taxon>Oscillatoriophycideae</taxon>
        <taxon>Aerosakkonematales</taxon>
        <taxon>Aerosakkonemataceae</taxon>
        <taxon>Floridanema</taxon>
    </lineage>
</organism>
<dbReference type="Gene3D" id="3.30.9.10">
    <property type="entry name" value="D-Amino Acid Oxidase, subunit A, domain 2"/>
    <property type="match status" value="1"/>
</dbReference>
<protein>
    <recommendedName>
        <fullName evidence="5">glycine oxidase</fullName>
        <ecNumber evidence="5">1.4.3.19</ecNumber>
    </recommendedName>
</protein>
<dbReference type="GO" id="GO:0043799">
    <property type="term" value="F:glycine oxidase activity"/>
    <property type="evidence" value="ECO:0007669"/>
    <property type="project" value="UniProtKB-EC"/>
</dbReference>
<evidence type="ECO:0000256" key="4">
    <source>
        <dbReference type="ARBA" id="ARBA00049872"/>
    </source>
</evidence>
<evidence type="ECO:0000259" key="6">
    <source>
        <dbReference type="Pfam" id="PF01266"/>
    </source>
</evidence>
<evidence type="ECO:0000256" key="2">
    <source>
        <dbReference type="ARBA" id="ARBA00022977"/>
    </source>
</evidence>
<dbReference type="EMBL" id="MRCE01000045">
    <property type="protein sequence ID" value="OKH31869.1"/>
    <property type="molecule type" value="Genomic_DNA"/>
</dbReference>
<dbReference type="RefSeq" id="WP_073596699.1">
    <property type="nucleotide sequence ID" value="NZ_MRCE01000045.1"/>
</dbReference>
<dbReference type="PANTHER" id="PTHR13847:SF289">
    <property type="entry name" value="GLYCINE OXIDASE"/>
    <property type="match status" value="1"/>
</dbReference>
<sequence length="355" mass="39266">MNKVSDVLIIGGGIIGLSLAIELKLRSVKVTVLSRDFQEAATHAAAGMLAPQAEKIPPSPMLDLCLKSRAIYADWVRKLEEITGLETGYWPCGILAPVYDVGEILPTNQVWLNQLEIQQHQPGLSSEVVGGWWYPDDGQVDNRALARCLWMAAQLLGIEVLEGVAATEFVRENQQIKYLKTSRGDWQAERYVLATGAWSQELLPVPVYPKKGQMLSVQVDSSSQALNHVLFGDETYIVPRKDGRIVIGATSENVGFTPNNTAAGIQQLLSGATRLYPPLKNLPIVEFWWGFRPATPDELPILGTSAYENLTLATGHYRNGILLAPITALLIADLLEKQKPDLLLKHFHYTRFSEN</sequence>
<dbReference type="EC" id="1.4.3.19" evidence="5"/>
<evidence type="ECO:0000256" key="1">
    <source>
        <dbReference type="ARBA" id="ARBA00004948"/>
    </source>
</evidence>
<dbReference type="InterPro" id="IPR036188">
    <property type="entry name" value="FAD/NAD-bd_sf"/>
</dbReference>
<dbReference type="AlphaFoldDB" id="A0A1U7I6J4"/>
<dbReference type="PANTHER" id="PTHR13847">
    <property type="entry name" value="SARCOSINE DEHYDROGENASE-RELATED"/>
    <property type="match status" value="1"/>
</dbReference>
<comment type="pathway">
    <text evidence="1">Cofactor biosynthesis; thiamine diphosphate biosynthesis.</text>
</comment>
<comment type="catalytic activity">
    <reaction evidence="4">
        <text>glycine + O2 + H2O = glyoxylate + H2O2 + NH4(+)</text>
        <dbReference type="Rhea" id="RHEA:11532"/>
        <dbReference type="ChEBI" id="CHEBI:15377"/>
        <dbReference type="ChEBI" id="CHEBI:15379"/>
        <dbReference type="ChEBI" id="CHEBI:16240"/>
        <dbReference type="ChEBI" id="CHEBI:28938"/>
        <dbReference type="ChEBI" id="CHEBI:36655"/>
        <dbReference type="ChEBI" id="CHEBI:57305"/>
        <dbReference type="EC" id="1.4.3.19"/>
    </reaction>
</comment>
<evidence type="ECO:0000313" key="7">
    <source>
        <dbReference type="EMBL" id="OKH31869.1"/>
    </source>
</evidence>
<feature type="domain" description="FAD dependent oxidoreductase" evidence="6">
    <location>
        <begin position="6"/>
        <end position="334"/>
    </location>
</feature>
<dbReference type="SUPFAM" id="SSF54373">
    <property type="entry name" value="FAD-linked reductases, C-terminal domain"/>
    <property type="match status" value="1"/>
</dbReference>
<dbReference type="GO" id="GO:0050660">
    <property type="term" value="F:flavin adenine dinucleotide binding"/>
    <property type="evidence" value="ECO:0007669"/>
    <property type="project" value="InterPro"/>
</dbReference>